<evidence type="ECO:0000256" key="4">
    <source>
        <dbReference type="RuleBase" id="RU362121"/>
    </source>
</evidence>
<comment type="similarity">
    <text evidence="4">Belongs to the cytochrome b5 family.</text>
</comment>
<feature type="chain" id="PRO_5019485829" description="Cytochrome b5 heme-binding domain-containing protein" evidence="6">
    <location>
        <begin position="25"/>
        <end position="362"/>
    </location>
</feature>
<dbReference type="SMART" id="SM01117">
    <property type="entry name" value="Cyt-b5"/>
    <property type="match status" value="1"/>
</dbReference>
<dbReference type="SUPFAM" id="SSF55856">
    <property type="entry name" value="Cytochrome b5-like heme/steroid binding domain"/>
    <property type="match status" value="1"/>
</dbReference>
<keyword evidence="2 4" id="KW-0479">Metal-binding</keyword>
<keyword evidence="6" id="KW-0732">Signal</keyword>
<dbReference type="FunFam" id="3.10.120.10:FF:000001">
    <property type="entry name" value="Cytochrome b5 reductase 4"/>
    <property type="match status" value="1"/>
</dbReference>
<evidence type="ECO:0000256" key="5">
    <source>
        <dbReference type="SAM" id="MobiDB-lite"/>
    </source>
</evidence>
<proteinExistence type="inferred from homology"/>
<gene>
    <name evidence="8" type="ORF">VSDG_09834</name>
</gene>
<evidence type="ECO:0000256" key="3">
    <source>
        <dbReference type="ARBA" id="ARBA00023004"/>
    </source>
</evidence>
<dbReference type="AlphaFoldDB" id="A0A423V923"/>
<feature type="compositionally biased region" description="Acidic residues" evidence="5">
    <location>
        <begin position="93"/>
        <end position="107"/>
    </location>
</feature>
<dbReference type="STRING" id="252740.A0A423V923"/>
<dbReference type="EMBL" id="LJZO01000086">
    <property type="protein sequence ID" value="ROV87332.1"/>
    <property type="molecule type" value="Genomic_DNA"/>
</dbReference>
<feature type="domain" description="Cytochrome b5 heme-binding" evidence="7">
    <location>
        <begin position="267"/>
        <end position="345"/>
    </location>
</feature>
<dbReference type="PANTHER" id="PTHR46237">
    <property type="entry name" value="CYTOCHROME B5 REDUCTASE 4 FAMILY MEMBER"/>
    <property type="match status" value="1"/>
</dbReference>
<evidence type="ECO:0000259" key="7">
    <source>
        <dbReference type="PROSITE" id="PS50255"/>
    </source>
</evidence>
<dbReference type="Pfam" id="PF00173">
    <property type="entry name" value="Cyt-b5"/>
    <property type="match status" value="1"/>
</dbReference>
<keyword evidence="9" id="KW-1185">Reference proteome</keyword>
<keyword evidence="1 4" id="KW-0349">Heme</keyword>
<feature type="region of interest" description="Disordered" evidence="5">
    <location>
        <begin position="39"/>
        <end position="245"/>
    </location>
</feature>
<feature type="compositionally biased region" description="Low complexity" evidence="5">
    <location>
        <begin position="181"/>
        <end position="198"/>
    </location>
</feature>
<accession>A0A423V923</accession>
<dbReference type="GO" id="GO:0004128">
    <property type="term" value="F:cytochrome-b5 reductase activity, acting on NAD(P)H"/>
    <property type="evidence" value="ECO:0007669"/>
    <property type="project" value="TreeGrafter"/>
</dbReference>
<dbReference type="PROSITE" id="PS50255">
    <property type="entry name" value="CYTOCHROME_B5_2"/>
    <property type="match status" value="1"/>
</dbReference>
<feature type="compositionally biased region" description="Basic and acidic residues" evidence="5">
    <location>
        <begin position="82"/>
        <end position="92"/>
    </location>
</feature>
<organism evidence="8 9">
    <name type="scientific">Cytospora chrysosperma</name>
    <name type="common">Cytospora canker fungus</name>
    <name type="synonym">Sphaeria chrysosperma</name>
    <dbReference type="NCBI Taxonomy" id="252740"/>
    <lineage>
        <taxon>Eukaryota</taxon>
        <taxon>Fungi</taxon>
        <taxon>Dikarya</taxon>
        <taxon>Ascomycota</taxon>
        <taxon>Pezizomycotina</taxon>
        <taxon>Sordariomycetes</taxon>
        <taxon>Sordariomycetidae</taxon>
        <taxon>Diaporthales</taxon>
        <taxon>Cytosporaceae</taxon>
        <taxon>Cytospora</taxon>
    </lineage>
</organism>
<dbReference type="InterPro" id="IPR001199">
    <property type="entry name" value="Cyt_B5-like_heme/steroid-bd"/>
</dbReference>
<feature type="compositionally biased region" description="Pro residues" evidence="5">
    <location>
        <begin position="150"/>
        <end position="180"/>
    </location>
</feature>
<dbReference type="PROSITE" id="PS00191">
    <property type="entry name" value="CYTOCHROME_B5_1"/>
    <property type="match status" value="1"/>
</dbReference>
<name>A0A423V923_CYTCH</name>
<comment type="caution">
    <text evidence="8">The sequence shown here is derived from an EMBL/GenBank/DDBJ whole genome shotgun (WGS) entry which is preliminary data.</text>
</comment>
<dbReference type="InterPro" id="IPR036400">
    <property type="entry name" value="Cyt_B5-like_heme/steroid_sf"/>
</dbReference>
<evidence type="ECO:0000313" key="9">
    <source>
        <dbReference type="Proteomes" id="UP000284375"/>
    </source>
</evidence>
<feature type="signal peptide" evidence="6">
    <location>
        <begin position="1"/>
        <end position="24"/>
    </location>
</feature>
<reference evidence="8 9" key="1">
    <citation type="submission" date="2015-09" db="EMBL/GenBank/DDBJ databases">
        <title>Host preference determinants of Valsa canker pathogens revealed by comparative genomics.</title>
        <authorList>
            <person name="Yin Z."/>
            <person name="Huang L."/>
        </authorList>
    </citation>
    <scope>NUCLEOTIDE SEQUENCE [LARGE SCALE GENOMIC DNA]</scope>
    <source>
        <strain evidence="8 9">YSFL</strain>
    </source>
</reference>
<dbReference type="Gene3D" id="3.10.120.10">
    <property type="entry name" value="Cytochrome b5-like heme/steroid binding domain"/>
    <property type="match status" value="1"/>
</dbReference>
<keyword evidence="3 4" id="KW-0408">Iron</keyword>
<dbReference type="InterPro" id="IPR051872">
    <property type="entry name" value="Cytochrome_b5/Flavoprotein_Rdt"/>
</dbReference>
<sequence length="362" mass="39090">MALIGVSLIVASVVLFCLRRPAWLPNFFANLCHQRSIPRPRDSDAAGANGKTVPEVKEPGATENTQQEEEEEKKKKTKKEKKVKEVAHKGGDGEEAEEEEQGVDEDQQTPKACATGGDHDAVPSFSLSEPSTADEPAIRIQQPSASTSMMPPPPPPPVPRATPGPQTPSLMAPPPVPTPRRIPTLAPTSNTATTSSSLRPTPNRSLLSTPNRQPGSSTLAPPPTHSSIPKKPSRQVTLEPGHSPMDWARLAQSPTSDLRGLPPATPYLRITPSELRHMTGRKGKDAWCALGGKVYNFTPYIPFHPGGEAELLRGAGRDGTRMFGEVHPWVNYETMLSACLIGILVDEHDVKSEVGSKMEEMD</sequence>
<dbReference type="OrthoDB" id="432299at2759"/>
<evidence type="ECO:0000313" key="8">
    <source>
        <dbReference type="EMBL" id="ROV87332.1"/>
    </source>
</evidence>
<dbReference type="InterPro" id="IPR018506">
    <property type="entry name" value="Cyt_B5_heme-BS"/>
</dbReference>
<evidence type="ECO:0000256" key="6">
    <source>
        <dbReference type="SAM" id="SignalP"/>
    </source>
</evidence>
<dbReference type="PANTHER" id="PTHR46237:SF1">
    <property type="entry name" value="CYTOCHROME B5 REDUCTASE 4"/>
    <property type="match status" value="1"/>
</dbReference>
<evidence type="ECO:0000256" key="1">
    <source>
        <dbReference type="ARBA" id="ARBA00022617"/>
    </source>
</evidence>
<dbReference type="Proteomes" id="UP000284375">
    <property type="component" value="Unassembled WGS sequence"/>
</dbReference>
<feature type="compositionally biased region" description="Polar residues" evidence="5">
    <location>
        <begin position="199"/>
        <end position="219"/>
    </location>
</feature>
<dbReference type="GO" id="GO:0020037">
    <property type="term" value="F:heme binding"/>
    <property type="evidence" value="ECO:0007669"/>
    <property type="project" value="UniProtKB-UniRule"/>
</dbReference>
<dbReference type="GO" id="GO:0046872">
    <property type="term" value="F:metal ion binding"/>
    <property type="evidence" value="ECO:0007669"/>
    <property type="project" value="UniProtKB-UniRule"/>
</dbReference>
<evidence type="ECO:0000256" key="2">
    <source>
        <dbReference type="ARBA" id="ARBA00022723"/>
    </source>
</evidence>
<dbReference type="GO" id="GO:0005737">
    <property type="term" value="C:cytoplasm"/>
    <property type="evidence" value="ECO:0007669"/>
    <property type="project" value="TreeGrafter"/>
</dbReference>
<protein>
    <recommendedName>
        <fullName evidence="7">Cytochrome b5 heme-binding domain-containing protein</fullName>
    </recommendedName>
</protein>